<feature type="compositionally biased region" description="Basic and acidic residues" evidence="5">
    <location>
        <begin position="274"/>
        <end position="299"/>
    </location>
</feature>
<name>A0A182WBM1_9DIPT</name>
<dbReference type="GO" id="GO:0005737">
    <property type="term" value="C:cytoplasm"/>
    <property type="evidence" value="ECO:0007669"/>
    <property type="project" value="TreeGrafter"/>
</dbReference>
<feature type="region of interest" description="Disordered" evidence="5">
    <location>
        <begin position="330"/>
        <end position="503"/>
    </location>
</feature>
<feature type="compositionally biased region" description="Basic and acidic residues" evidence="5">
    <location>
        <begin position="457"/>
        <end position="482"/>
    </location>
</feature>
<dbReference type="InterPro" id="IPR012677">
    <property type="entry name" value="Nucleotide-bd_a/b_plait_sf"/>
</dbReference>
<dbReference type="InterPro" id="IPR039722">
    <property type="entry name" value="Upf3"/>
</dbReference>
<evidence type="ECO:0000256" key="5">
    <source>
        <dbReference type="SAM" id="MobiDB-lite"/>
    </source>
</evidence>
<dbReference type="STRING" id="112268.A0A182WBM1"/>
<dbReference type="EnsemblMetazoa" id="AMIN007750-RA">
    <property type="protein sequence ID" value="AMIN007750-PA"/>
    <property type="gene ID" value="AMIN007750"/>
</dbReference>
<feature type="compositionally biased region" description="Basic and acidic residues" evidence="5">
    <location>
        <begin position="610"/>
        <end position="624"/>
    </location>
</feature>
<feature type="compositionally biased region" description="Basic and acidic residues" evidence="5">
    <location>
        <begin position="349"/>
        <end position="433"/>
    </location>
</feature>
<feature type="compositionally biased region" description="Low complexity" evidence="5">
    <location>
        <begin position="628"/>
        <end position="642"/>
    </location>
</feature>
<evidence type="ECO:0000256" key="1">
    <source>
        <dbReference type="ARBA" id="ARBA00004123"/>
    </source>
</evidence>
<feature type="region of interest" description="Disordered" evidence="5">
    <location>
        <begin position="274"/>
        <end position="303"/>
    </location>
</feature>
<feature type="compositionally biased region" description="Basic and acidic residues" evidence="5">
    <location>
        <begin position="653"/>
        <end position="676"/>
    </location>
</feature>
<evidence type="ECO:0000256" key="2">
    <source>
        <dbReference type="ARBA" id="ARBA00005991"/>
    </source>
</evidence>
<dbReference type="InterPro" id="IPR035979">
    <property type="entry name" value="RBD_domain_sf"/>
</dbReference>
<keyword evidence="3" id="KW-0866">Nonsense-mediated mRNA decay</keyword>
<dbReference type="InterPro" id="IPR005120">
    <property type="entry name" value="UPF3_dom"/>
</dbReference>
<feature type="region of interest" description="Disordered" evidence="5">
    <location>
        <begin position="537"/>
        <end position="684"/>
    </location>
</feature>
<accession>A0A182WBM1</accession>
<dbReference type="Pfam" id="PF03467">
    <property type="entry name" value="Smg4_UPF3"/>
    <property type="match status" value="1"/>
</dbReference>
<dbReference type="PANTHER" id="PTHR13112:SF0">
    <property type="entry name" value="FI21285P1"/>
    <property type="match status" value="1"/>
</dbReference>
<dbReference type="GO" id="GO:0045727">
    <property type="term" value="P:positive regulation of translation"/>
    <property type="evidence" value="ECO:0007669"/>
    <property type="project" value="TreeGrafter"/>
</dbReference>
<feature type="compositionally biased region" description="Basic and acidic residues" evidence="5">
    <location>
        <begin position="82"/>
        <end position="97"/>
    </location>
</feature>
<dbReference type="Proteomes" id="UP000075920">
    <property type="component" value="Unassembled WGS sequence"/>
</dbReference>
<dbReference type="GO" id="GO:0000184">
    <property type="term" value="P:nuclear-transcribed mRNA catabolic process, nonsense-mediated decay"/>
    <property type="evidence" value="ECO:0007669"/>
    <property type="project" value="UniProtKB-KW"/>
</dbReference>
<dbReference type="GO" id="GO:0003729">
    <property type="term" value="F:mRNA binding"/>
    <property type="evidence" value="ECO:0007669"/>
    <property type="project" value="TreeGrafter"/>
</dbReference>
<dbReference type="Gene3D" id="3.30.70.330">
    <property type="match status" value="1"/>
</dbReference>
<dbReference type="CDD" id="cd12455">
    <property type="entry name" value="RRM_like_Smg4_UPF3"/>
    <property type="match status" value="1"/>
</dbReference>
<feature type="compositionally biased region" description="Basic and acidic residues" evidence="5">
    <location>
        <begin position="576"/>
        <end position="596"/>
    </location>
</feature>
<comment type="subcellular location">
    <subcellularLocation>
        <location evidence="1">Nucleus</location>
    </subcellularLocation>
</comment>
<dbReference type="AlphaFoldDB" id="A0A182WBM1"/>
<organism evidence="7 8">
    <name type="scientific">Anopheles minimus</name>
    <dbReference type="NCBI Taxonomy" id="112268"/>
    <lineage>
        <taxon>Eukaryota</taxon>
        <taxon>Metazoa</taxon>
        <taxon>Ecdysozoa</taxon>
        <taxon>Arthropoda</taxon>
        <taxon>Hexapoda</taxon>
        <taxon>Insecta</taxon>
        <taxon>Pterygota</taxon>
        <taxon>Neoptera</taxon>
        <taxon>Endopterygota</taxon>
        <taxon>Diptera</taxon>
        <taxon>Nematocera</taxon>
        <taxon>Culicoidea</taxon>
        <taxon>Culicidae</taxon>
        <taxon>Anophelinae</taxon>
        <taxon>Anopheles</taxon>
    </lineage>
</organism>
<feature type="compositionally biased region" description="Basic and acidic residues" evidence="5">
    <location>
        <begin position="540"/>
        <end position="549"/>
    </location>
</feature>
<evidence type="ECO:0000256" key="4">
    <source>
        <dbReference type="ARBA" id="ARBA00023242"/>
    </source>
</evidence>
<keyword evidence="8" id="KW-1185">Reference proteome</keyword>
<evidence type="ECO:0000256" key="3">
    <source>
        <dbReference type="ARBA" id="ARBA00023161"/>
    </source>
</evidence>
<feature type="region of interest" description="Disordered" evidence="5">
    <location>
        <begin position="60"/>
        <end position="121"/>
    </location>
</feature>
<reference evidence="7" key="2">
    <citation type="submission" date="2020-05" db="UniProtKB">
        <authorList>
            <consortium name="EnsemblMetazoa"/>
        </authorList>
    </citation>
    <scope>IDENTIFICATION</scope>
    <source>
        <strain evidence="7">MINIMUS1</strain>
    </source>
</reference>
<sequence>MSRNENKRIVVDLSFCCFKSLDASTCAGKTESYKPISRLVRFTDIVTALAVIGRECSAAAGPMDKSKSTATRATVSGGGGRTKPDKQSRKDKKDKGGKSGGSNKRNKKNKKDGPPPMTRVVIRRLPPTMTEAVFCEQISTDGKMPINDEFYFVGPDWTLGSNASCRAYINFINPDEVFRFTDNYDGYTFVDAKGMEHQAVVEFAPFQKPPKTRSRRKDPKCNTIETDTHFLAFQETLAAEEQEALHGRGTQEFSFKIEQEEKTTTTPLLEYIAQKKQEKRDEKRRKQDEKRRMREEERHMRKTQIAKAMSDVIREEVITDIMDRMVLTRPNTTQNVAKPGGNFTAKGGPDGKFKDDKKAKNKKDKERNRDKKGEDTKGAQEGGKPDASNRKQQERDKAGKKPKEKPSRDEPRFREQNQQPKGERNEKSKKEKLPVVPAGEQPSTSKANAGTPSNDGSNKKEVKKYSERRKETRARAETRFAEQDASNEPDSAKDAHPPATDKMVEVKKTILTANVPPFIPKEKTTILLAGHTSTVTNNPIEHKLTEKMAKVSFTDNGKKSPASDGADGSAPGPKPKLSDRQKEREARKIRNKDRPSIEIYQPRKRIVSGKSEDDRGRSDSDRPSDNVSASASAGAAAESGDGANERRHKLTKKASDRAQRERKNGRKNSMEADSCKETTASGAL</sequence>
<dbReference type="SUPFAM" id="SSF54928">
    <property type="entry name" value="RNA-binding domain, RBD"/>
    <property type="match status" value="1"/>
</dbReference>
<feature type="compositionally biased region" description="Polar residues" evidence="5">
    <location>
        <begin position="441"/>
        <end position="456"/>
    </location>
</feature>
<dbReference type="VEuPathDB" id="VectorBase:AMIN007750"/>
<reference evidence="8" key="1">
    <citation type="submission" date="2013-03" db="EMBL/GenBank/DDBJ databases">
        <title>The Genome Sequence of Anopheles minimus MINIMUS1.</title>
        <authorList>
            <consortium name="The Broad Institute Genomics Platform"/>
            <person name="Neafsey D.E."/>
            <person name="Walton C."/>
            <person name="Walker B."/>
            <person name="Young S.K."/>
            <person name="Zeng Q."/>
            <person name="Gargeya S."/>
            <person name="Fitzgerald M."/>
            <person name="Haas B."/>
            <person name="Abouelleil A."/>
            <person name="Allen A.W."/>
            <person name="Alvarado L."/>
            <person name="Arachchi H.M."/>
            <person name="Berlin A.M."/>
            <person name="Chapman S.B."/>
            <person name="Gainer-Dewar J."/>
            <person name="Goldberg J."/>
            <person name="Griggs A."/>
            <person name="Gujja S."/>
            <person name="Hansen M."/>
            <person name="Howarth C."/>
            <person name="Imamovic A."/>
            <person name="Ireland A."/>
            <person name="Larimer J."/>
            <person name="McCowan C."/>
            <person name="Murphy C."/>
            <person name="Pearson M."/>
            <person name="Poon T.W."/>
            <person name="Priest M."/>
            <person name="Roberts A."/>
            <person name="Saif S."/>
            <person name="Shea T."/>
            <person name="Sisk P."/>
            <person name="Sykes S."/>
            <person name="Wortman J."/>
            <person name="Nusbaum C."/>
            <person name="Birren B."/>
        </authorList>
    </citation>
    <scope>NUCLEOTIDE SEQUENCE [LARGE SCALE GENOMIC DNA]</scope>
    <source>
        <strain evidence="8">MINIMUS1</strain>
    </source>
</reference>
<dbReference type="PANTHER" id="PTHR13112">
    <property type="entry name" value="UPF3 REGULATOR OF NONSENSE TRANSCRIPTS-LIKE PROTEIN"/>
    <property type="match status" value="1"/>
</dbReference>
<proteinExistence type="inferred from homology"/>
<feature type="domain" description="UPF3" evidence="6">
    <location>
        <begin position="117"/>
        <end position="277"/>
    </location>
</feature>
<evidence type="ECO:0000259" key="6">
    <source>
        <dbReference type="Pfam" id="PF03467"/>
    </source>
</evidence>
<dbReference type="GO" id="GO:0005730">
    <property type="term" value="C:nucleolus"/>
    <property type="evidence" value="ECO:0007669"/>
    <property type="project" value="TreeGrafter"/>
</dbReference>
<comment type="similarity">
    <text evidence="2">Belongs to the RENT3 family.</text>
</comment>
<keyword evidence="4" id="KW-0539">Nucleus</keyword>
<evidence type="ECO:0000313" key="7">
    <source>
        <dbReference type="EnsemblMetazoa" id="AMIN007750-PA"/>
    </source>
</evidence>
<evidence type="ECO:0000313" key="8">
    <source>
        <dbReference type="Proteomes" id="UP000075920"/>
    </source>
</evidence>
<protein>
    <recommendedName>
        <fullName evidence="6">UPF3 domain-containing protein</fullName>
    </recommendedName>
</protein>